<evidence type="ECO:0000313" key="2">
    <source>
        <dbReference type="EMBL" id="MBR0661343.1"/>
    </source>
</evidence>
<keyword evidence="1" id="KW-0472">Membrane</keyword>
<evidence type="ECO:0000313" key="3">
    <source>
        <dbReference type="EMBL" id="NKE18833.1"/>
    </source>
</evidence>
<dbReference type="EMBL" id="JAAVUP010000005">
    <property type="protein sequence ID" value="NKE18833.1"/>
    <property type="molecule type" value="Genomic_DNA"/>
</dbReference>
<evidence type="ECO:0000256" key="1">
    <source>
        <dbReference type="SAM" id="Phobius"/>
    </source>
</evidence>
<reference evidence="2" key="1">
    <citation type="submission" date="2020-01" db="EMBL/GenBank/DDBJ databases">
        <authorList>
            <person name="Rat A."/>
        </authorList>
    </citation>
    <scope>NUCLEOTIDE SEQUENCE</scope>
    <source>
        <strain evidence="2">LMG 31161</strain>
    </source>
</reference>
<name>A0A9X9WLY3_9PROT</name>
<comment type="caution">
    <text evidence="2">The sequence shown here is derived from an EMBL/GenBank/DDBJ whole genome shotgun (WGS) entry which is preliminary data.</text>
</comment>
<reference evidence="3 4" key="2">
    <citation type="submission" date="2020-02" db="EMBL/GenBank/DDBJ databases">
        <authorList>
            <person name="Sun Q."/>
            <person name="Inoue M."/>
        </authorList>
    </citation>
    <scope>NUCLEOTIDE SEQUENCE [LARGE SCALE GENOMIC DNA]</scope>
    <source>
        <strain evidence="3 4">KCTC 22478</strain>
    </source>
</reference>
<keyword evidence="4" id="KW-1185">Reference proteome</keyword>
<dbReference type="AlphaFoldDB" id="A0A9X9WLY3"/>
<evidence type="ECO:0000313" key="5">
    <source>
        <dbReference type="Proteomes" id="UP001138708"/>
    </source>
</evidence>
<reference evidence="2" key="3">
    <citation type="journal article" date="2021" name="Syst. Appl. Microbiol.">
        <title>Roseomonas hellenica sp. nov., isolated from roots of wild-growing Alkanna tinctoria.</title>
        <authorList>
            <person name="Rat A."/>
            <person name="Naranjo H.D."/>
            <person name="Lebbe L."/>
            <person name="Cnockaert M."/>
            <person name="Krigas N."/>
            <person name="Grigoriadou K."/>
            <person name="Maloupa E."/>
            <person name="Willems A."/>
        </authorList>
    </citation>
    <scope>NUCLEOTIDE SEQUENCE</scope>
    <source>
        <strain evidence="2">LMG 31161</strain>
    </source>
</reference>
<gene>
    <name evidence="3" type="ORF">GWK15_17900</name>
    <name evidence="2" type="ORF">GXW75_18960</name>
</gene>
<protein>
    <submittedName>
        <fullName evidence="2">Uncharacterized protein</fullName>
    </submittedName>
</protein>
<keyword evidence="1" id="KW-0812">Transmembrane</keyword>
<dbReference type="RefSeq" id="WP_168042735.1">
    <property type="nucleotide sequence ID" value="NZ_JAAEDK010000050.1"/>
</dbReference>
<keyword evidence="1" id="KW-1133">Transmembrane helix</keyword>
<accession>A0A9X9WLY3</accession>
<dbReference type="EMBL" id="JAAEDK010000050">
    <property type="protein sequence ID" value="MBR0661343.1"/>
    <property type="molecule type" value="Genomic_DNA"/>
</dbReference>
<dbReference type="Proteomes" id="UP000746741">
    <property type="component" value="Unassembled WGS sequence"/>
</dbReference>
<sequence length="47" mass="5030">MMQMRRFATATHLGRYGRAGAPMATLVLKAFATVIVLAIALRLLGLG</sequence>
<dbReference type="Proteomes" id="UP001138708">
    <property type="component" value="Unassembled WGS sequence"/>
</dbReference>
<evidence type="ECO:0000313" key="4">
    <source>
        <dbReference type="Proteomes" id="UP000746741"/>
    </source>
</evidence>
<feature type="transmembrane region" description="Helical" evidence="1">
    <location>
        <begin position="21"/>
        <end position="44"/>
    </location>
</feature>
<organism evidence="2 5">
    <name type="scientific">Neoroseomonas oryzicola</name>
    <dbReference type="NCBI Taxonomy" id="535904"/>
    <lineage>
        <taxon>Bacteria</taxon>
        <taxon>Pseudomonadati</taxon>
        <taxon>Pseudomonadota</taxon>
        <taxon>Alphaproteobacteria</taxon>
        <taxon>Acetobacterales</taxon>
        <taxon>Acetobacteraceae</taxon>
        <taxon>Neoroseomonas</taxon>
    </lineage>
</organism>
<proteinExistence type="predicted"/>